<evidence type="ECO:0000256" key="2">
    <source>
        <dbReference type="ARBA" id="ARBA00007362"/>
    </source>
</evidence>
<dbReference type="SUPFAM" id="SSF103481">
    <property type="entry name" value="Multidrug resistance efflux transporter EmrE"/>
    <property type="match status" value="2"/>
</dbReference>
<organism evidence="8 9">
    <name type="scientific">Candidatus Levilactobacillus faecigallinarum</name>
    <dbReference type="NCBI Taxonomy" id="2838638"/>
    <lineage>
        <taxon>Bacteria</taxon>
        <taxon>Bacillati</taxon>
        <taxon>Bacillota</taxon>
        <taxon>Bacilli</taxon>
        <taxon>Lactobacillales</taxon>
        <taxon>Lactobacillaceae</taxon>
        <taxon>Levilactobacillus</taxon>
    </lineage>
</organism>
<evidence type="ECO:0000256" key="1">
    <source>
        <dbReference type="ARBA" id="ARBA00004127"/>
    </source>
</evidence>
<dbReference type="Proteomes" id="UP000886822">
    <property type="component" value="Unassembled WGS sequence"/>
</dbReference>
<feature type="transmembrane region" description="Helical" evidence="6">
    <location>
        <begin position="213"/>
        <end position="237"/>
    </location>
</feature>
<feature type="transmembrane region" description="Helical" evidence="6">
    <location>
        <begin position="38"/>
        <end position="58"/>
    </location>
</feature>
<comment type="caution">
    <text evidence="8">The sequence shown here is derived from an EMBL/GenBank/DDBJ whole genome shotgun (WGS) entry which is preliminary data.</text>
</comment>
<dbReference type="GO" id="GO:0016020">
    <property type="term" value="C:membrane"/>
    <property type="evidence" value="ECO:0007669"/>
    <property type="project" value="UniProtKB-SubCell"/>
</dbReference>
<evidence type="ECO:0000313" key="8">
    <source>
        <dbReference type="EMBL" id="HIW71491.1"/>
    </source>
</evidence>
<evidence type="ECO:0000256" key="3">
    <source>
        <dbReference type="ARBA" id="ARBA00022692"/>
    </source>
</evidence>
<feature type="transmembrane region" description="Helical" evidence="6">
    <location>
        <begin position="74"/>
        <end position="98"/>
    </location>
</feature>
<dbReference type="PANTHER" id="PTHR32322">
    <property type="entry name" value="INNER MEMBRANE TRANSPORTER"/>
    <property type="match status" value="1"/>
</dbReference>
<evidence type="ECO:0000256" key="6">
    <source>
        <dbReference type="SAM" id="Phobius"/>
    </source>
</evidence>
<comment type="subcellular location">
    <subcellularLocation>
        <location evidence="1">Endomembrane system</location>
        <topology evidence="1">Multi-pass membrane protein</topology>
    </subcellularLocation>
</comment>
<comment type="similarity">
    <text evidence="2">Belongs to the EamA transporter family.</text>
</comment>
<dbReference type="InterPro" id="IPR000620">
    <property type="entry name" value="EamA_dom"/>
</dbReference>
<evidence type="ECO:0000256" key="4">
    <source>
        <dbReference type="ARBA" id="ARBA00022989"/>
    </source>
</evidence>
<feature type="transmembrane region" description="Helical" evidence="6">
    <location>
        <begin position="104"/>
        <end position="121"/>
    </location>
</feature>
<name>A0A9D1QR86_9LACO</name>
<feature type="transmembrane region" description="Helical" evidence="6">
    <location>
        <begin position="133"/>
        <end position="151"/>
    </location>
</feature>
<keyword evidence="5 6" id="KW-0472">Membrane</keyword>
<evidence type="ECO:0000259" key="7">
    <source>
        <dbReference type="Pfam" id="PF00892"/>
    </source>
</evidence>
<dbReference type="InterPro" id="IPR037185">
    <property type="entry name" value="EmrE-like"/>
</dbReference>
<sequence>MQRNRRLGLTEVISGGILWGASGTAAQAAFSRYQVPTLWLVGVRLSLAGLLLLIWYAAKHGRQVWSLWRDWRAAALLVIFSLLGMVPSQLTYFLAIYYGNAPTATVLQYLGPLFITGYLALAQRQWPRRVDMISIVIALFGTYLLVTNGQFTKLALAPLALFWGLLAGVSSATYTLLPRKLLASYDARLVVGWAMLIGSLPFSWTLATTRLPVVNLTVIGGIAFIVIGGTMLAYLLYLKSLESLSPSTTGMLSAFEPLTATVLAVTLLGTPITGAEILGGLCIIATTLLQALPTRDTAQSIG</sequence>
<dbReference type="EMBL" id="DXGJ01000020">
    <property type="protein sequence ID" value="HIW71491.1"/>
    <property type="molecule type" value="Genomic_DNA"/>
</dbReference>
<reference evidence="8" key="1">
    <citation type="journal article" date="2021" name="PeerJ">
        <title>Extensive microbial diversity within the chicken gut microbiome revealed by metagenomics and culture.</title>
        <authorList>
            <person name="Gilroy R."/>
            <person name="Ravi A."/>
            <person name="Getino M."/>
            <person name="Pursley I."/>
            <person name="Horton D.L."/>
            <person name="Alikhan N.F."/>
            <person name="Baker D."/>
            <person name="Gharbi K."/>
            <person name="Hall N."/>
            <person name="Watson M."/>
            <person name="Adriaenssens E.M."/>
            <person name="Foster-Nyarko E."/>
            <person name="Jarju S."/>
            <person name="Secka A."/>
            <person name="Antonio M."/>
            <person name="Oren A."/>
            <person name="Chaudhuri R.R."/>
            <person name="La Ragione R."/>
            <person name="Hildebrand F."/>
            <person name="Pallen M.J."/>
        </authorList>
    </citation>
    <scope>NUCLEOTIDE SEQUENCE</scope>
    <source>
        <strain evidence="8">CHK173-259</strain>
    </source>
</reference>
<dbReference type="AlphaFoldDB" id="A0A9D1QR86"/>
<gene>
    <name evidence="8" type="ORF">H9875_02570</name>
</gene>
<dbReference type="InterPro" id="IPR050638">
    <property type="entry name" value="AA-Vitamin_Transporters"/>
</dbReference>
<feature type="domain" description="EamA" evidence="7">
    <location>
        <begin position="11"/>
        <end position="146"/>
    </location>
</feature>
<evidence type="ECO:0000313" key="9">
    <source>
        <dbReference type="Proteomes" id="UP000886822"/>
    </source>
</evidence>
<keyword evidence="3 6" id="KW-0812">Transmembrane</keyword>
<feature type="transmembrane region" description="Helical" evidence="6">
    <location>
        <begin position="189"/>
        <end position="207"/>
    </location>
</feature>
<keyword evidence="4 6" id="KW-1133">Transmembrane helix</keyword>
<feature type="transmembrane region" description="Helical" evidence="6">
    <location>
        <begin position="157"/>
        <end position="177"/>
    </location>
</feature>
<accession>A0A9D1QR86</accession>
<reference evidence="8" key="2">
    <citation type="submission" date="2021-04" db="EMBL/GenBank/DDBJ databases">
        <authorList>
            <person name="Gilroy R."/>
        </authorList>
    </citation>
    <scope>NUCLEOTIDE SEQUENCE</scope>
    <source>
        <strain evidence="8">CHK173-259</strain>
    </source>
</reference>
<dbReference type="Pfam" id="PF00892">
    <property type="entry name" value="EamA"/>
    <property type="match status" value="2"/>
</dbReference>
<feature type="domain" description="EamA" evidence="7">
    <location>
        <begin position="160"/>
        <end position="289"/>
    </location>
</feature>
<dbReference type="PANTHER" id="PTHR32322:SF2">
    <property type="entry name" value="EAMA DOMAIN-CONTAINING PROTEIN"/>
    <property type="match status" value="1"/>
</dbReference>
<protein>
    <submittedName>
        <fullName evidence="8">DMT family transporter</fullName>
    </submittedName>
</protein>
<proteinExistence type="inferred from homology"/>
<evidence type="ECO:0000256" key="5">
    <source>
        <dbReference type="ARBA" id="ARBA00023136"/>
    </source>
</evidence>